<proteinExistence type="predicted"/>
<dbReference type="InterPro" id="IPR002822">
    <property type="entry name" value="Ni_insertion"/>
</dbReference>
<dbReference type="EMBL" id="VSSQ01143433">
    <property type="protein sequence ID" value="MPN63672.1"/>
    <property type="molecule type" value="Genomic_DNA"/>
</dbReference>
<reference evidence="2" key="1">
    <citation type="submission" date="2019-08" db="EMBL/GenBank/DDBJ databases">
        <authorList>
            <person name="Kucharzyk K."/>
            <person name="Murdoch R.W."/>
            <person name="Higgins S."/>
            <person name="Loffler F."/>
        </authorList>
    </citation>
    <scope>NUCLEOTIDE SEQUENCE</scope>
</reference>
<evidence type="ECO:0000256" key="1">
    <source>
        <dbReference type="ARBA" id="ARBA00022596"/>
    </source>
</evidence>
<evidence type="ECO:0000313" key="2">
    <source>
        <dbReference type="EMBL" id="MPN63672.1"/>
    </source>
</evidence>
<protein>
    <submittedName>
        <fullName evidence="2">Uncharacterized protein</fullName>
    </submittedName>
</protein>
<organism evidence="2">
    <name type="scientific">bioreactor metagenome</name>
    <dbReference type="NCBI Taxonomy" id="1076179"/>
    <lineage>
        <taxon>unclassified sequences</taxon>
        <taxon>metagenomes</taxon>
        <taxon>ecological metagenomes</taxon>
    </lineage>
</organism>
<name>A0A645JKA5_9ZZZZ</name>
<gene>
    <name evidence="2" type="ORF">SDC9_211437</name>
</gene>
<comment type="caution">
    <text evidence="2">The sequence shown here is derived from an EMBL/GenBank/DDBJ whole genome shotgun (WGS) entry which is preliminary data.</text>
</comment>
<dbReference type="Pfam" id="PF01969">
    <property type="entry name" value="Ni_insertion"/>
    <property type="match status" value="1"/>
</dbReference>
<sequence>MRGELCTPTGAALLKHFAADFAPLPVIKISGIGYGMGKKDFAWANCVRAMIGDAE</sequence>
<dbReference type="AlphaFoldDB" id="A0A645JKA5"/>
<dbReference type="PANTHER" id="PTHR36566:SF1">
    <property type="entry name" value="PYRIDINIUM-3,5-BISTHIOCARBOXYLIC ACID MONONUCLEOTIDE NICKEL INSERTION PROTEIN"/>
    <property type="match status" value="1"/>
</dbReference>
<dbReference type="PANTHER" id="PTHR36566">
    <property type="entry name" value="NICKEL INSERTION PROTEIN-RELATED"/>
    <property type="match status" value="1"/>
</dbReference>
<accession>A0A645JKA5</accession>
<keyword evidence="1" id="KW-0533">Nickel</keyword>